<keyword evidence="7 10" id="KW-1133">Transmembrane helix</keyword>
<comment type="function">
    <text evidence="9">Mannosyltransferase involved in glycosylphosphatidylinositol-anchor biosynthesis. Transfers the third mannose to Man2-GlcN-acyl-PI during GPI precursor assembly.</text>
</comment>
<evidence type="ECO:0000256" key="9">
    <source>
        <dbReference type="ARBA" id="ARBA00024708"/>
    </source>
</evidence>
<protein>
    <recommendedName>
        <fullName evidence="10">Mannosyltransferase</fullName>
        <ecNumber evidence="10">2.4.1.-</ecNumber>
    </recommendedName>
</protein>
<keyword evidence="8 10" id="KW-0472">Membrane</keyword>
<evidence type="ECO:0000256" key="10">
    <source>
        <dbReference type="RuleBase" id="RU363075"/>
    </source>
</evidence>
<evidence type="ECO:0000256" key="6">
    <source>
        <dbReference type="ARBA" id="ARBA00022824"/>
    </source>
</evidence>
<accession>A0ABR5C1J2</accession>
<keyword evidence="3 10" id="KW-0328">Glycosyltransferase</keyword>
<sequence length="699" mass="78582">MGDIITFASLCYHFPQKTSHYGSPILTNCHFNHTKDQNLGGQRMVCFAFLTPLVVRTLLTLPFPHTYFQPDEFYQALEPAHYHVFGYGYLSWEWRDLPLAGPFDQAGFSLLHGKLWDKLVQVVAGGRMRGWAWPGVFVVIYQVLKSLGLDNGRFLTMVPRAVGVIVASLTDYYTYWLSSKLLGHGSAPTALFLSLTSLFNAHLLPRSLSTSPETLLTAMALYYFPFPAPAVPKMNGLQNATDLKPIKASRGEIGEGEKELMGMEDSEKSFYGVNDLDYVVIDRAPPFVIKMPLHKDRLVLSICLATLALCIRPTMISLWAFLGANLLWRRFQASGWLSLLGTTALAMSSILCTVAASATLDYFMTGRLYVPLLTFIYQNVIANISSFYGSTNYFYHLVQSLPIMLFPLWIWWAQGFIACISPACVLPTRLNTFDRPSGMRILAQAITFTVVILSLSPHSEWRFLHPLLPPLLLYAIPSFSISYTPTVLGAYYPVRSFRQYLRMDKVPFYIILFSGIVPFIYLNTLHGAAQVGVMNILASGELGNMTSLAVLAPCHSTPWMSHLHKDIQAWFLTCEPPVGVDAKIHGTQQDWFYANPVQYLSTVFPYPPAQLHDIPYTSLSKTYPSHIILFGELLSRRGIVSETIVETDKSEPVVITREVDVAGELGRLGYQQVWNGWNGFDWAQDEKERKGGVRVWRLG</sequence>
<evidence type="ECO:0000313" key="11">
    <source>
        <dbReference type="EMBL" id="KIR81751.1"/>
    </source>
</evidence>
<evidence type="ECO:0000256" key="7">
    <source>
        <dbReference type="ARBA" id="ARBA00022989"/>
    </source>
</evidence>
<evidence type="ECO:0000256" key="5">
    <source>
        <dbReference type="ARBA" id="ARBA00022692"/>
    </source>
</evidence>
<comment type="similarity">
    <text evidence="2">Belongs to the glycosyltransferase 22 family. PIGB subfamily.</text>
</comment>
<organism evidence="11 12">
    <name type="scientific">Cryptococcus gattii EJB2</name>
    <dbReference type="NCBI Taxonomy" id="1296103"/>
    <lineage>
        <taxon>Eukaryota</taxon>
        <taxon>Fungi</taxon>
        <taxon>Dikarya</taxon>
        <taxon>Basidiomycota</taxon>
        <taxon>Agaricomycotina</taxon>
        <taxon>Tremellomycetes</taxon>
        <taxon>Tremellales</taxon>
        <taxon>Cryptococcaceae</taxon>
        <taxon>Cryptococcus</taxon>
        <taxon>Cryptococcus gattii species complex</taxon>
    </lineage>
</organism>
<dbReference type="Pfam" id="PF03901">
    <property type="entry name" value="Glyco_transf_22"/>
    <property type="match status" value="2"/>
</dbReference>
<evidence type="ECO:0000256" key="2">
    <source>
        <dbReference type="ARBA" id="ARBA00006065"/>
    </source>
</evidence>
<dbReference type="EMBL" id="KN848586">
    <property type="protein sequence ID" value="KIR81751.1"/>
    <property type="molecule type" value="Genomic_DNA"/>
</dbReference>
<name>A0ABR5C1J2_9TREE</name>
<feature type="transmembrane region" description="Helical" evidence="10">
    <location>
        <begin position="441"/>
        <end position="459"/>
    </location>
</feature>
<dbReference type="PANTHER" id="PTHR22760">
    <property type="entry name" value="GLYCOSYLTRANSFERASE"/>
    <property type="match status" value="1"/>
</dbReference>
<comment type="subcellular location">
    <subcellularLocation>
        <location evidence="1 10">Endoplasmic reticulum membrane</location>
        <topology evidence="1 10">Multi-pass membrane protein</topology>
    </subcellularLocation>
</comment>
<reference evidence="11 12" key="1">
    <citation type="submission" date="2015-01" db="EMBL/GenBank/DDBJ databases">
        <title>The Genome Sequence of Cryptococcus gattii EJB2.</title>
        <authorList>
            <consortium name="The Broad Institute Genomics Platform"/>
            <person name="Cuomo C."/>
            <person name="Litvintseva A."/>
            <person name="Chen Y."/>
            <person name="Heitman J."/>
            <person name="Sun S."/>
            <person name="Springer D."/>
            <person name="Dromer F."/>
            <person name="Young S."/>
            <person name="Zeng Q."/>
            <person name="Gargeya S."/>
            <person name="Abouelleil A."/>
            <person name="Alvarado L."/>
            <person name="Chapman S.B."/>
            <person name="Gainer-Dewar J."/>
            <person name="Goldberg J."/>
            <person name="Griggs A."/>
            <person name="Gujja S."/>
            <person name="Hansen M."/>
            <person name="Howarth C."/>
            <person name="Imamovic A."/>
            <person name="Larimer J."/>
            <person name="Murphy C."/>
            <person name="Naylor J."/>
            <person name="Pearson M."/>
            <person name="Priest M."/>
            <person name="Roberts A."/>
            <person name="Saif S."/>
            <person name="Shea T."/>
            <person name="Sykes S."/>
            <person name="Wortman J."/>
            <person name="Nusbaum C."/>
            <person name="Birren B."/>
        </authorList>
    </citation>
    <scope>NUCLEOTIDE SEQUENCE [LARGE SCALE GENOMIC DNA]</scope>
    <source>
        <strain evidence="11 12">EJB2</strain>
    </source>
</reference>
<evidence type="ECO:0000313" key="12">
    <source>
        <dbReference type="Proteomes" id="UP000054272"/>
    </source>
</evidence>
<dbReference type="InterPro" id="IPR005599">
    <property type="entry name" value="GPI_mannosylTrfase"/>
</dbReference>
<proteinExistence type="inferred from homology"/>
<feature type="transmembrane region" description="Helical" evidence="10">
    <location>
        <begin position="471"/>
        <end position="494"/>
    </location>
</feature>
<dbReference type="EC" id="2.4.1.-" evidence="10"/>
<gene>
    <name evidence="11" type="ORF">I306_01061</name>
</gene>
<feature type="transmembrane region" description="Helical" evidence="10">
    <location>
        <begin position="506"/>
        <end position="525"/>
    </location>
</feature>
<keyword evidence="5 10" id="KW-0812">Transmembrane</keyword>
<evidence type="ECO:0000256" key="4">
    <source>
        <dbReference type="ARBA" id="ARBA00022679"/>
    </source>
</evidence>
<feature type="transmembrane region" description="Helical" evidence="10">
    <location>
        <begin position="298"/>
        <end position="322"/>
    </location>
</feature>
<feature type="transmembrane region" description="Helical" evidence="10">
    <location>
        <begin position="409"/>
        <end position="429"/>
    </location>
</feature>
<feature type="transmembrane region" description="Helical" evidence="10">
    <location>
        <begin position="334"/>
        <end position="356"/>
    </location>
</feature>
<keyword evidence="6 10" id="KW-0256">Endoplasmic reticulum</keyword>
<evidence type="ECO:0000256" key="1">
    <source>
        <dbReference type="ARBA" id="ARBA00004477"/>
    </source>
</evidence>
<dbReference type="Proteomes" id="UP000054272">
    <property type="component" value="Unassembled WGS sequence"/>
</dbReference>
<evidence type="ECO:0000256" key="8">
    <source>
        <dbReference type="ARBA" id="ARBA00023136"/>
    </source>
</evidence>
<feature type="transmembrane region" description="Helical" evidence="10">
    <location>
        <begin position="368"/>
        <end position="389"/>
    </location>
</feature>
<evidence type="ECO:0000256" key="3">
    <source>
        <dbReference type="ARBA" id="ARBA00022676"/>
    </source>
</evidence>
<keyword evidence="12" id="KW-1185">Reference proteome</keyword>
<dbReference type="PANTHER" id="PTHR22760:SF4">
    <property type="entry name" value="GPI MANNOSYLTRANSFERASE 3"/>
    <property type="match status" value="1"/>
</dbReference>
<keyword evidence="4" id="KW-0808">Transferase</keyword>